<feature type="coiled-coil region" evidence="5">
    <location>
        <begin position="478"/>
        <end position="517"/>
    </location>
</feature>
<feature type="region of interest" description="Disordered" evidence="6">
    <location>
        <begin position="1"/>
        <end position="41"/>
    </location>
</feature>
<evidence type="ECO:0000256" key="6">
    <source>
        <dbReference type="SAM" id="MobiDB-lite"/>
    </source>
</evidence>
<evidence type="ECO:0000313" key="9">
    <source>
        <dbReference type="EMBL" id="KAK6344763.1"/>
    </source>
</evidence>
<dbReference type="GO" id="GO:0043565">
    <property type="term" value="F:sequence-specific DNA binding"/>
    <property type="evidence" value="ECO:0007669"/>
    <property type="project" value="InterPro"/>
</dbReference>
<keyword evidence="10" id="KW-1185">Reference proteome</keyword>
<dbReference type="Gene3D" id="3.30.450.20">
    <property type="entry name" value="PAS domain"/>
    <property type="match status" value="1"/>
</dbReference>
<evidence type="ECO:0000259" key="7">
    <source>
        <dbReference type="PROSITE" id="PS50112"/>
    </source>
</evidence>
<feature type="domain" description="PAS" evidence="7">
    <location>
        <begin position="345"/>
        <end position="415"/>
    </location>
</feature>
<feature type="region of interest" description="Disordered" evidence="6">
    <location>
        <begin position="225"/>
        <end position="295"/>
    </location>
</feature>
<feature type="region of interest" description="Disordered" evidence="6">
    <location>
        <begin position="595"/>
        <end position="632"/>
    </location>
</feature>
<feature type="compositionally biased region" description="Low complexity" evidence="6">
    <location>
        <begin position="266"/>
        <end position="276"/>
    </location>
</feature>
<dbReference type="InterPro" id="IPR051140">
    <property type="entry name" value="GATA_TF"/>
</dbReference>
<comment type="caution">
    <text evidence="9">The sequence shown here is derived from an EMBL/GenBank/DDBJ whole genome shotgun (WGS) entry which is preliminary data.</text>
</comment>
<evidence type="ECO:0000259" key="8">
    <source>
        <dbReference type="PROSITE" id="PS50114"/>
    </source>
</evidence>
<dbReference type="AlphaFoldDB" id="A0AAN8MT34"/>
<dbReference type="Pfam" id="PF00320">
    <property type="entry name" value="GATA"/>
    <property type="match status" value="1"/>
</dbReference>
<keyword evidence="9" id="KW-0675">Receptor</keyword>
<evidence type="ECO:0000256" key="4">
    <source>
        <dbReference type="PROSITE-ProRule" id="PRU00094"/>
    </source>
</evidence>
<accession>A0AAN8MT34</accession>
<proteinExistence type="predicted"/>
<reference evidence="9 10" key="1">
    <citation type="submission" date="2019-10" db="EMBL/GenBank/DDBJ databases">
        <authorList>
            <person name="Palmer J.M."/>
        </authorList>
    </citation>
    <scope>NUCLEOTIDE SEQUENCE [LARGE SCALE GENOMIC DNA]</scope>
    <source>
        <strain evidence="9 10">TWF718</strain>
    </source>
</reference>
<keyword evidence="1" id="KW-0479">Metal-binding</keyword>
<dbReference type="Gene3D" id="3.30.50.10">
    <property type="entry name" value="Erythroid Transcription Factor GATA-1, subunit A"/>
    <property type="match status" value="1"/>
</dbReference>
<feature type="compositionally biased region" description="Polar residues" evidence="6">
    <location>
        <begin position="599"/>
        <end position="608"/>
    </location>
</feature>
<feature type="compositionally biased region" description="Polar residues" evidence="6">
    <location>
        <begin position="698"/>
        <end position="707"/>
    </location>
</feature>
<dbReference type="GO" id="GO:0006355">
    <property type="term" value="P:regulation of DNA-templated transcription"/>
    <property type="evidence" value="ECO:0007669"/>
    <property type="project" value="InterPro"/>
</dbReference>
<evidence type="ECO:0000256" key="3">
    <source>
        <dbReference type="ARBA" id="ARBA00022833"/>
    </source>
</evidence>
<dbReference type="InterPro" id="IPR035965">
    <property type="entry name" value="PAS-like_dom_sf"/>
</dbReference>
<dbReference type="CDD" id="cd00130">
    <property type="entry name" value="PAS"/>
    <property type="match status" value="1"/>
</dbReference>
<dbReference type="GO" id="GO:0008270">
    <property type="term" value="F:zinc ion binding"/>
    <property type="evidence" value="ECO:0007669"/>
    <property type="project" value="UniProtKB-KW"/>
</dbReference>
<dbReference type="PROSITE" id="PS50114">
    <property type="entry name" value="GATA_ZN_FINGER_2"/>
    <property type="match status" value="1"/>
</dbReference>
<feature type="compositionally biased region" description="Low complexity" evidence="6">
    <location>
        <begin position="232"/>
        <end position="256"/>
    </location>
</feature>
<dbReference type="EMBL" id="JAVHNR010000004">
    <property type="protein sequence ID" value="KAK6344763.1"/>
    <property type="molecule type" value="Genomic_DNA"/>
</dbReference>
<name>A0AAN8MT34_9PEZI</name>
<feature type="region of interest" description="Disordered" evidence="6">
    <location>
        <begin position="675"/>
        <end position="707"/>
    </location>
</feature>
<dbReference type="Proteomes" id="UP001313282">
    <property type="component" value="Unassembled WGS sequence"/>
</dbReference>
<keyword evidence="2 4" id="KW-0863">Zinc-finger</keyword>
<gene>
    <name evidence="9" type="primary">WC2</name>
    <name evidence="9" type="ORF">TWF718_006720</name>
</gene>
<feature type="compositionally biased region" description="Basic and acidic residues" evidence="6">
    <location>
        <begin position="620"/>
        <end position="629"/>
    </location>
</feature>
<dbReference type="PROSITE" id="PS00344">
    <property type="entry name" value="GATA_ZN_FINGER_1"/>
    <property type="match status" value="1"/>
</dbReference>
<evidence type="ECO:0000256" key="5">
    <source>
        <dbReference type="SAM" id="Coils"/>
    </source>
</evidence>
<dbReference type="PANTHER" id="PTHR45658">
    <property type="entry name" value="GATA TRANSCRIPTION FACTOR"/>
    <property type="match status" value="1"/>
</dbReference>
<dbReference type="SMART" id="SM00091">
    <property type="entry name" value="PAS"/>
    <property type="match status" value="1"/>
</dbReference>
<organism evidence="9 10">
    <name type="scientific">Orbilia javanica</name>
    <dbReference type="NCBI Taxonomy" id="47235"/>
    <lineage>
        <taxon>Eukaryota</taxon>
        <taxon>Fungi</taxon>
        <taxon>Dikarya</taxon>
        <taxon>Ascomycota</taxon>
        <taxon>Pezizomycotina</taxon>
        <taxon>Orbiliomycetes</taxon>
        <taxon>Orbiliales</taxon>
        <taxon>Orbiliaceae</taxon>
        <taxon>Orbilia</taxon>
    </lineage>
</organism>
<dbReference type="CDD" id="cd00202">
    <property type="entry name" value="ZnF_GATA"/>
    <property type="match status" value="1"/>
</dbReference>
<dbReference type="InterPro" id="IPR013767">
    <property type="entry name" value="PAS_fold"/>
</dbReference>
<dbReference type="InterPro" id="IPR000679">
    <property type="entry name" value="Znf_GATA"/>
</dbReference>
<dbReference type="Pfam" id="PF00989">
    <property type="entry name" value="PAS"/>
    <property type="match status" value="1"/>
</dbReference>
<feature type="domain" description="GATA-type" evidence="8">
    <location>
        <begin position="642"/>
        <end position="669"/>
    </location>
</feature>
<sequence length="707" mass="75691">MERMNGQAPHSFLLPSSSSPPPSAGVNHQRDQEDGKKKKLQLQVETGAQSLQTQLAHMYQHHQQNSAHSPYIDFQKVLLSQSNINTSAAAAVAGAAAAAAVAAASGPGAGLGTGVGAGAGTGSRTGSISGTAGPVSVPVLVPASASVSGTGPGAGISISSSPSSNSPLISQVNHINQAYSSPYSPVSPMTVPMDKPVRRRSVLTMGEALEPILATSPVFHMVQAHGPGQGHGAQAHQQQQQRHQMGLAQQPQLVPPAHHHHHHLHQQQGHQLGLQQGPPPPRNINVNPKKRRDSIPYSPLHLDMEMQLDSVVPGHGGAGAGLVVGLGGAGSGGGGSSTLTEFTKRRNWSQRIIEELQDLICILTPSGKIRYTSPNTKHITGFTTDELLGRMITEFVHTDDSHIFIREFNESIASAQPLRTFFRFRRKDESFAIFESNGHPHFSDQRQLPSNAATPVCSGYFMMARLYPTKNVALLDSFLEHKIENERLKRRIAELRLEEQEEQAAQARVRHEAAAAVAAALNSENNSTNGVGTNNSNTMPPPPMMPGQLTRQNLEGLNNSALRSDSLRDKMARYEGVTHTDAIEMLTGLRYNEGERSRGISTGDTSPSLIRGDAGVPISTDRDSRGSGERKKKIKVSNEYVCTDCGTLDSPEWRKGPTGPKTLCNACGLRWAKKEKKRNSVSGPSTHHAPLGGPLQVPSLSQSHGMI</sequence>
<dbReference type="SUPFAM" id="SSF57716">
    <property type="entry name" value="Glucocorticoid receptor-like (DNA-binding domain)"/>
    <property type="match status" value="1"/>
</dbReference>
<evidence type="ECO:0000313" key="10">
    <source>
        <dbReference type="Proteomes" id="UP001313282"/>
    </source>
</evidence>
<evidence type="ECO:0000256" key="1">
    <source>
        <dbReference type="ARBA" id="ARBA00022723"/>
    </source>
</evidence>
<dbReference type="InterPro" id="IPR000014">
    <property type="entry name" value="PAS"/>
</dbReference>
<protein>
    <submittedName>
        <fullName evidence="9">Blue light receptor</fullName>
    </submittedName>
</protein>
<dbReference type="PROSITE" id="PS50112">
    <property type="entry name" value="PAS"/>
    <property type="match status" value="1"/>
</dbReference>
<keyword evidence="5" id="KW-0175">Coiled coil</keyword>
<dbReference type="InterPro" id="IPR013088">
    <property type="entry name" value="Znf_NHR/GATA"/>
</dbReference>
<dbReference type="SUPFAM" id="SSF55785">
    <property type="entry name" value="PYP-like sensor domain (PAS domain)"/>
    <property type="match status" value="1"/>
</dbReference>
<evidence type="ECO:0000256" key="2">
    <source>
        <dbReference type="ARBA" id="ARBA00022771"/>
    </source>
</evidence>
<dbReference type="SMART" id="SM00401">
    <property type="entry name" value="ZnF_GATA"/>
    <property type="match status" value="1"/>
</dbReference>
<keyword evidence="3" id="KW-0862">Zinc</keyword>
<dbReference type="NCBIfam" id="TIGR00229">
    <property type="entry name" value="sensory_box"/>
    <property type="match status" value="1"/>
</dbReference>